<dbReference type="InterPro" id="IPR020471">
    <property type="entry name" value="AKR"/>
</dbReference>
<dbReference type="SUPFAM" id="SSF51430">
    <property type="entry name" value="NAD(P)-linked oxidoreductase"/>
    <property type="match status" value="1"/>
</dbReference>
<dbReference type="Gene3D" id="3.20.20.100">
    <property type="entry name" value="NADP-dependent oxidoreductase domain"/>
    <property type="match status" value="1"/>
</dbReference>
<proteinExistence type="predicted"/>
<dbReference type="Pfam" id="PF00248">
    <property type="entry name" value="Aldo_ket_red"/>
    <property type="match status" value="1"/>
</dbReference>
<accession>A0A1G2ENQ2</accession>
<dbReference type="PRINTS" id="PR00069">
    <property type="entry name" value="ALDKETRDTASE"/>
</dbReference>
<protein>
    <recommendedName>
        <fullName evidence="1">NADP-dependent oxidoreductase domain-containing protein</fullName>
    </recommendedName>
</protein>
<evidence type="ECO:0000259" key="1">
    <source>
        <dbReference type="Pfam" id="PF00248"/>
    </source>
</evidence>
<organism evidence="2 3">
    <name type="scientific">Candidatus Nealsonbacteria bacterium RIFOXYB1_FULL_40_15</name>
    <dbReference type="NCBI Taxonomy" id="1801677"/>
    <lineage>
        <taxon>Bacteria</taxon>
        <taxon>Candidatus Nealsoniibacteriota</taxon>
    </lineage>
</organism>
<dbReference type="PANTHER" id="PTHR43638">
    <property type="entry name" value="OXIDOREDUCTASE, ALDO/KETO REDUCTASE FAMILY PROTEIN"/>
    <property type="match status" value="1"/>
</dbReference>
<gene>
    <name evidence="2" type="ORF">A2365_00635</name>
</gene>
<dbReference type="PANTHER" id="PTHR43638:SF3">
    <property type="entry name" value="ALDEHYDE REDUCTASE"/>
    <property type="match status" value="1"/>
</dbReference>
<dbReference type="Proteomes" id="UP000177740">
    <property type="component" value="Unassembled WGS sequence"/>
</dbReference>
<feature type="domain" description="NADP-dependent oxidoreductase" evidence="1">
    <location>
        <begin position="26"/>
        <end position="265"/>
    </location>
</feature>
<dbReference type="GO" id="GO:0016491">
    <property type="term" value="F:oxidoreductase activity"/>
    <property type="evidence" value="ECO:0007669"/>
    <property type="project" value="InterPro"/>
</dbReference>
<dbReference type="EMBL" id="MHMM01000010">
    <property type="protein sequence ID" value="OGZ27162.1"/>
    <property type="molecule type" value="Genomic_DNA"/>
</dbReference>
<evidence type="ECO:0000313" key="2">
    <source>
        <dbReference type="EMBL" id="OGZ27162.1"/>
    </source>
</evidence>
<dbReference type="AlphaFoldDB" id="A0A1G2ENQ2"/>
<dbReference type="CDD" id="cd19072">
    <property type="entry name" value="AKR_AKR3F1-like"/>
    <property type="match status" value="1"/>
</dbReference>
<name>A0A1G2ENQ2_9BACT</name>
<evidence type="ECO:0000313" key="3">
    <source>
        <dbReference type="Proteomes" id="UP000177740"/>
    </source>
</evidence>
<sequence length="365" mass="41407">MKTNLRDHFNLNFPAVGMGMGDYPWNESHVATLKKGIVLGMNLIDTAESYDKGNSEIIVGKAIKGLREKVIICSKFASDHSSYKDVIKAAEGSLKRLQTDYIDIYQFHWHNPKVNMEETMEGLKMLKEQGKIRYIGVGNFYLGQLKEAEILGEISSFQTEYNLFDHFIEDKILPYCEEKKIITIACSPLDQGRIIPDDDEEKTKVFNAIAEKYDRTSAQIALNWLTMHPTVIAIPTVSEKHIEENAGASGFKISKEDFETISSLYSRKPTYAPVDKIEVSPDGQSNRMVYRTKSEALENKLGFIPSPSDLALYFSEHPEEDIKPVRLISDGKGGYSLVEGRIRYWAWVIAHNGQKPIPAYIRKKL</sequence>
<dbReference type="InterPro" id="IPR023210">
    <property type="entry name" value="NADP_OxRdtase_dom"/>
</dbReference>
<dbReference type="InterPro" id="IPR036812">
    <property type="entry name" value="NAD(P)_OxRdtase_dom_sf"/>
</dbReference>
<dbReference type="STRING" id="1801677.A2365_00635"/>
<reference evidence="2 3" key="1">
    <citation type="journal article" date="2016" name="Nat. Commun.">
        <title>Thousands of microbial genomes shed light on interconnected biogeochemical processes in an aquifer system.</title>
        <authorList>
            <person name="Anantharaman K."/>
            <person name="Brown C.T."/>
            <person name="Hug L.A."/>
            <person name="Sharon I."/>
            <person name="Castelle C.J."/>
            <person name="Probst A.J."/>
            <person name="Thomas B.C."/>
            <person name="Singh A."/>
            <person name="Wilkins M.J."/>
            <person name="Karaoz U."/>
            <person name="Brodie E.L."/>
            <person name="Williams K.H."/>
            <person name="Hubbard S.S."/>
            <person name="Banfield J.F."/>
        </authorList>
    </citation>
    <scope>NUCLEOTIDE SEQUENCE [LARGE SCALE GENOMIC DNA]</scope>
</reference>
<comment type="caution">
    <text evidence="2">The sequence shown here is derived from an EMBL/GenBank/DDBJ whole genome shotgun (WGS) entry which is preliminary data.</text>
</comment>